<dbReference type="InterPro" id="IPR050215">
    <property type="entry name" value="Thiolase-like_sf_Thiolase"/>
</dbReference>
<keyword evidence="7" id="KW-1185">Reference proteome</keyword>
<dbReference type="PANTHER" id="PTHR43853">
    <property type="entry name" value="3-KETOACYL-COA THIOLASE, PEROXISOMAL"/>
    <property type="match status" value="1"/>
</dbReference>
<accession>A0A3N7HU25</accession>
<dbReference type="PROSITE" id="PS00099">
    <property type="entry name" value="THIOLASE_3"/>
    <property type="match status" value="1"/>
</dbReference>
<dbReference type="InParanoid" id="A0A3N7HU25"/>
<keyword evidence="3" id="KW-0472">Membrane</keyword>
<dbReference type="SUPFAM" id="SSF53901">
    <property type="entry name" value="Thiolase-like"/>
    <property type="match status" value="1"/>
</dbReference>
<dbReference type="AlphaFoldDB" id="A0A3N7HU25"/>
<reference evidence="6 7" key="1">
    <citation type="journal article" date="2006" name="Science">
        <title>The genome of black cottonwood, Populus trichocarpa (Torr. &amp; Gray).</title>
        <authorList>
            <person name="Tuskan G.A."/>
            <person name="Difazio S."/>
            <person name="Jansson S."/>
            <person name="Bohlmann J."/>
            <person name="Grigoriev I."/>
            <person name="Hellsten U."/>
            <person name="Putnam N."/>
            <person name="Ralph S."/>
            <person name="Rombauts S."/>
            <person name="Salamov A."/>
            <person name="Schein J."/>
            <person name="Sterck L."/>
            <person name="Aerts A."/>
            <person name="Bhalerao R.R."/>
            <person name="Bhalerao R.P."/>
            <person name="Blaudez D."/>
            <person name="Boerjan W."/>
            <person name="Brun A."/>
            <person name="Brunner A."/>
            <person name="Busov V."/>
            <person name="Campbell M."/>
            <person name="Carlson J."/>
            <person name="Chalot M."/>
            <person name="Chapman J."/>
            <person name="Chen G.L."/>
            <person name="Cooper D."/>
            <person name="Coutinho P.M."/>
            <person name="Couturier J."/>
            <person name="Covert S."/>
            <person name="Cronk Q."/>
            <person name="Cunningham R."/>
            <person name="Davis J."/>
            <person name="Degroeve S."/>
            <person name="Dejardin A."/>
            <person name="Depamphilis C."/>
            <person name="Detter J."/>
            <person name="Dirks B."/>
            <person name="Dubchak I."/>
            <person name="Duplessis S."/>
            <person name="Ehlting J."/>
            <person name="Ellis B."/>
            <person name="Gendler K."/>
            <person name="Goodstein D."/>
            <person name="Gribskov M."/>
            <person name="Grimwood J."/>
            <person name="Groover A."/>
            <person name="Gunter L."/>
            <person name="Hamberger B."/>
            <person name="Heinze B."/>
            <person name="Helariutta Y."/>
            <person name="Henrissat B."/>
            <person name="Holligan D."/>
            <person name="Holt R."/>
            <person name="Huang W."/>
            <person name="Islam-Faridi N."/>
            <person name="Jones S."/>
            <person name="Jones-Rhoades M."/>
            <person name="Jorgensen R."/>
            <person name="Joshi C."/>
            <person name="Kangasjarvi J."/>
            <person name="Karlsson J."/>
            <person name="Kelleher C."/>
            <person name="Kirkpatrick R."/>
            <person name="Kirst M."/>
            <person name="Kohler A."/>
            <person name="Kalluri U."/>
            <person name="Larimer F."/>
            <person name="Leebens-Mack J."/>
            <person name="Leple J.C."/>
            <person name="Locascio P."/>
            <person name="Lou Y."/>
            <person name="Lucas S."/>
            <person name="Martin F."/>
            <person name="Montanini B."/>
            <person name="Napoli C."/>
            <person name="Nelson D.R."/>
            <person name="Nelson C."/>
            <person name="Nieminen K."/>
            <person name="Nilsson O."/>
            <person name="Pereda V."/>
            <person name="Peter G."/>
            <person name="Philippe R."/>
            <person name="Pilate G."/>
            <person name="Poliakov A."/>
            <person name="Razumovskaya J."/>
            <person name="Richardson P."/>
            <person name="Rinaldi C."/>
            <person name="Ritland K."/>
            <person name="Rouze P."/>
            <person name="Ryaboy D."/>
            <person name="Schmutz J."/>
            <person name="Schrader J."/>
            <person name="Segerman B."/>
            <person name="Shin H."/>
            <person name="Siddiqui A."/>
            <person name="Sterky F."/>
            <person name="Terry A."/>
            <person name="Tsai C.J."/>
            <person name="Uberbacher E."/>
            <person name="Unneberg P."/>
            <person name="Vahala J."/>
            <person name="Wall K."/>
            <person name="Wessler S."/>
            <person name="Yang G."/>
            <person name="Yin T."/>
            <person name="Douglas C."/>
            <person name="Marra M."/>
            <person name="Sandberg G."/>
            <person name="Van de Peer Y."/>
            <person name="Rokhsar D."/>
        </authorList>
    </citation>
    <scope>NUCLEOTIDE SEQUENCE [LARGE SCALE GENOMIC DNA]</scope>
    <source>
        <strain evidence="7">cv. Nisqually</strain>
    </source>
</reference>
<dbReference type="Gene3D" id="3.40.47.10">
    <property type="match status" value="1"/>
</dbReference>
<dbReference type="InterPro" id="IPR020610">
    <property type="entry name" value="Thiolase_AS"/>
</dbReference>
<sequence>MNMWCSSYLFNHFLRLIHASSTVTGARCVATLLHEMKRRGMDCRFGVVSMCIGTGMGAAAVFESGDGCDELCNGGRKVESNDLLSRDSL</sequence>
<dbReference type="STRING" id="3694.A0A3N7HU25"/>
<dbReference type="GO" id="GO:0006631">
    <property type="term" value="P:fatty acid metabolic process"/>
    <property type="evidence" value="ECO:0007669"/>
    <property type="project" value="UniProtKB-KW"/>
</dbReference>
<evidence type="ECO:0000256" key="3">
    <source>
        <dbReference type="SAM" id="Phobius"/>
    </source>
</evidence>
<dbReference type="InterPro" id="IPR020617">
    <property type="entry name" value="Thiolase_C"/>
</dbReference>
<feature type="signal peptide" evidence="4">
    <location>
        <begin position="1"/>
        <end position="19"/>
    </location>
</feature>
<evidence type="ECO:0000259" key="5">
    <source>
        <dbReference type="Pfam" id="PF02803"/>
    </source>
</evidence>
<keyword evidence="3" id="KW-0812">Transmembrane</keyword>
<feature type="chain" id="PRO_5018207619" description="Thiolase C-terminal domain-containing protein" evidence="4">
    <location>
        <begin position="20"/>
        <end position="89"/>
    </location>
</feature>
<dbReference type="EMBL" id="CM009306">
    <property type="protein sequence ID" value="RQP02159.1"/>
    <property type="molecule type" value="Genomic_DNA"/>
</dbReference>
<evidence type="ECO:0000313" key="7">
    <source>
        <dbReference type="Proteomes" id="UP000006729"/>
    </source>
</evidence>
<keyword evidence="1" id="KW-0276">Fatty acid metabolism</keyword>
<evidence type="ECO:0000256" key="4">
    <source>
        <dbReference type="SAM" id="SignalP"/>
    </source>
</evidence>
<protein>
    <recommendedName>
        <fullName evidence="5">Thiolase C-terminal domain-containing protein</fullName>
    </recommendedName>
</protein>
<dbReference type="Pfam" id="PF02803">
    <property type="entry name" value="Thiolase_C"/>
    <property type="match status" value="1"/>
</dbReference>
<dbReference type="PANTHER" id="PTHR43853:SF8">
    <property type="entry name" value="3-KETOACYL-COA THIOLASE, PEROXISOMAL"/>
    <property type="match status" value="1"/>
</dbReference>
<dbReference type="InterPro" id="IPR016039">
    <property type="entry name" value="Thiolase-like"/>
</dbReference>
<keyword evidence="4" id="KW-0732">Signal</keyword>
<evidence type="ECO:0000313" key="6">
    <source>
        <dbReference type="EMBL" id="RQP02159.1"/>
    </source>
</evidence>
<organism evidence="6 7">
    <name type="scientific">Populus trichocarpa</name>
    <name type="common">Western balsam poplar</name>
    <name type="synonym">Populus balsamifera subsp. trichocarpa</name>
    <dbReference type="NCBI Taxonomy" id="3694"/>
    <lineage>
        <taxon>Eukaryota</taxon>
        <taxon>Viridiplantae</taxon>
        <taxon>Streptophyta</taxon>
        <taxon>Embryophyta</taxon>
        <taxon>Tracheophyta</taxon>
        <taxon>Spermatophyta</taxon>
        <taxon>Magnoliopsida</taxon>
        <taxon>eudicotyledons</taxon>
        <taxon>Gunneridae</taxon>
        <taxon>Pentapetalae</taxon>
        <taxon>rosids</taxon>
        <taxon>fabids</taxon>
        <taxon>Malpighiales</taxon>
        <taxon>Salicaceae</taxon>
        <taxon>Saliceae</taxon>
        <taxon>Populus</taxon>
    </lineage>
</organism>
<feature type="transmembrane region" description="Helical" evidence="3">
    <location>
        <begin position="45"/>
        <end position="62"/>
    </location>
</feature>
<feature type="domain" description="Thiolase C-terminal" evidence="5">
    <location>
        <begin position="23"/>
        <end position="63"/>
    </location>
</feature>
<gene>
    <name evidence="6" type="ORF">POPTR_017G103700</name>
</gene>
<evidence type="ECO:0000256" key="2">
    <source>
        <dbReference type="ARBA" id="ARBA00023098"/>
    </source>
</evidence>
<dbReference type="Proteomes" id="UP000006729">
    <property type="component" value="Chromosome 17"/>
</dbReference>
<keyword evidence="2" id="KW-0443">Lipid metabolism</keyword>
<dbReference type="GO" id="GO:0016747">
    <property type="term" value="F:acyltransferase activity, transferring groups other than amino-acyl groups"/>
    <property type="evidence" value="ECO:0007669"/>
    <property type="project" value="InterPro"/>
</dbReference>
<keyword evidence="3" id="KW-1133">Transmembrane helix</keyword>
<name>A0A3N7HU25_POPTR</name>
<proteinExistence type="predicted"/>
<evidence type="ECO:0000256" key="1">
    <source>
        <dbReference type="ARBA" id="ARBA00022832"/>
    </source>
</evidence>